<comment type="cofactor">
    <cofactor evidence="12">
        <name>Zn(2+)</name>
        <dbReference type="ChEBI" id="CHEBI:29105"/>
    </cofactor>
    <text evidence="12">Binds 2 zinc ions per subunit.</text>
</comment>
<dbReference type="GO" id="GO:0005524">
    <property type="term" value="F:ATP binding"/>
    <property type="evidence" value="ECO:0007669"/>
    <property type="project" value="UniProtKB-UniRule"/>
</dbReference>
<dbReference type="RefSeq" id="WP_144308474.1">
    <property type="nucleotide sequence ID" value="NZ_VMNK01000003.1"/>
</dbReference>
<dbReference type="GO" id="GO:0003677">
    <property type="term" value="F:DNA binding"/>
    <property type="evidence" value="ECO:0007669"/>
    <property type="project" value="UniProtKB-UniRule"/>
</dbReference>
<dbReference type="GO" id="GO:0006270">
    <property type="term" value="P:DNA replication initiation"/>
    <property type="evidence" value="ECO:0007669"/>
    <property type="project" value="TreeGrafter"/>
</dbReference>
<keyword evidence="10 12" id="KW-0413">Isomerase</keyword>
<protein>
    <recommendedName>
        <fullName evidence="12">Replication restart protein PriA</fullName>
    </recommendedName>
    <alternativeName>
        <fullName evidence="12">ATP-dependent DNA helicase PriA</fullName>
        <ecNumber evidence="12">5.6.2.4</ecNumber>
    </alternativeName>
    <alternativeName>
        <fullName evidence="12">DNA 3'-5' helicase PriA</fullName>
    </alternativeName>
</protein>
<feature type="domain" description="Helicase ATP-binding" evidence="13">
    <location>
        <begin position="203"/>
        <end position="370"/>
    </location>
</feature>
<keyword evidence="15" id="KW-1185">Reference proteome</keyword>
<keyword evidence="9 12" id="KW-0238">DNA-binding</keyword>
<dbReference type="SMART" id="SM00490">
    <property type="entry name" value="HELICc"/>
    <property type="match status" value="1"/>
</dbReference>
<sequence>MSIVRVAIPVPVPQLFDYTCDHAVPTDVGRCVRVRFGRRIETGIVVELPATSDIAPARLRPVEQILRDTPAMSADWLALTRFVARYYHAPVGEVMALALPPELRRATTVDIRDDDPLLALTPAGHTALNEGGRPSRARRHLAALVEAGPTRKSVARQWPDGDATADLLRRQWVYPAAPANPALTPPKLPTLTDEQSAVLDAITTAKPGFFPVLLQGVTGAGKTEVYLRLAERSLALGKTVLMMVPEIALTPQFESRITERFPHARIVSLHSGAGDMARSRGFLRALEGDADIVLGTRLSVFTPLPRLGLIIVDEEHDPSYKQQEGVRYSARDVAVWRAHHQAVPIVLGTATPSLESWRHATDGRYRHLRLTKRAVAAQMPTVRLIDTRRAKLDGGLSKPLIEAIGQRLARKEQSLIFLNRRGFAPVLACPSCEWVSACPHCAANRVVHLNDRRLRCHHCGFDSPIPIACPDCGEQDLQPLGRGTQKLEVHLTERFPEARVLRVDRDVARSRGDWLALLAKIHAGEADILVGTQMMAKGHDFERLTLVGVVGADAALYASDFRAPERLFQQLMQVGGRAGRAHLAGEVLIQTEFGDHPLFQCLKRQDADAFARLALDERRQAGFPPFTFQAMLGADAPQLEDAIAFLQRARDDAMTDLPAALMLYDPVPMRMHRLARRERAQLLVESTERAALQQFLGVWVPRLYRLPAGRELRWRVDVDPLDV</sequence>
<organism evidence="14 15">
    <name type="scientific">Denitromonas halophila</name>
    <dbReference type="NCBI Taxonomy" id="1629404"/>
    <lineage>
        <taxon>Bacteria</taxon>
        <taxon>Pseudomonadati</taxon>
        <taxon>Pseudomonadota</taxon>
        <taxon>Betaproteobacteria</taxon>
        <taxon>Rhodocyclales</taxon>
        <taxon>Zoogloeaceae</taxon>
        <taxon>Denitromonas</taxon>
    </lineage>
</organism>
<dbReference type="EMBL" id="VMNK01000003">
    <property type="protein sequence ID" value="TVO58960.1"/>
    <property type="molecule type" value="Genomic_DNA"/>
</dbReference>
<comment type="similarity">
    <text evidence="12">Belongs to the helicase family. PriA subfamily.</text>
</comment>
<dbReference type="InterPro" id="IPR041236">
    <property type="entry name" value="PriA_C"/>
</dbReference>
<dbReference type="SMART" id="SM00487">
    <property type="entry name" value="DEXDc"/>
    <property type="match status" value="1"/>
</dbReference>
<accession>A0A557R1D7</accession>
<evidence type="ECO:0000256" key="2">
    <source>
        <dbReference type="ARBA" id="ARBA00022705"/>
    </source>
</evidence>
<keyword evidence="7 12" id="KW-0862">Zinc</keyword>
<keyword evidence="3 12" id="KW-0479">Metal-binding</keyword>
<dbReference type="PANTHER" id="PTHR30580:SF0">
    <property type="entry name" value="PRIMOSOMAL PROTEIN N"/>
    <property type="match status" value="1"/>
</dbReference>
<evidence type="ECO:0000256" key="1">
    <source>
        <dbReference type="ARBA" id="ARBA00022515"/>
    </source>
</evidence>
<dbReference type="GO" id="GO:0006310">
    <property type="term" value="P:DNA recombination"/>
    <property type="evidence" value="ECO:0007669"/>
    <property type="project" value="InterPro"/>
</dbReference>
<feature type="binding site" evidence="12">
    <location>
        <position position="459"/>
    </location>
    <ligand>
        <name>Zn(2+)</name>
        <dbReference type="ChEBI" id="CHEBI:29105"/>
        <label>2</label>
    </ligand>
</feature>
<dbReference type="InterPro" id="IPR011545">
    <property type="entry name" value="DEAD/DEAH_box_helicase_dom"/>
</dbReference>
<evidence type="ECO:0000313" key="14">
    <source>
        <dbReference type="EMBL" id="TVO58960.1"/>
    </source>
</evidence>
<keyword evidence="1 12" id="KW-0639">Primosome</keyword>
<dbReference type="Proteomes" id="UP000319502">
    <property type="component" value="Unassembled WGS sequence"/>
</dbReference>
<comment type="function">
    <text evidence="12">Initiates the restart of stalled replication forks, which reloads the replicative helicase on sites other than the origin of replication. Recognizes and binds to abandoned replication forks and remodels them to uncover a helicase loading site. Promotes assembly of the primosome at these replication forks.</text>
</comment>
<dbReference type="OrthoDB" id="9759544at2"/>
<dbReference type="NCBIfam" id="NF004067">
    <property type="entry name" value="PRK05580.1-4"/>
    <property type="match status" value="1"/>
</dbReference>
<dbReference type="InterPro" id="IPR041222">
    <property type="entry name" value="PriA_3primeBD"/>
</dbReference>
<evidence type="ECO:0000256" key="9">
    <source>
        <dbReference type="ARBA" id="ARBA00023125"/>
    </source>
</evidence>
<reference evidence="14 15" key="1">
    <citation type="submission" date="2019-07" db="EMBL/GenBank/DDBJ databases">
        <title>The pathways for chlorine oxyanion respiration interact through the shared metabolite chlorate.</title>
        <authorList>
            <person name="Barnum T.P."/>
            <person name="Cheng Y."/>
            <person name="Hill K.A."/>
            <person name="Lucas L.N."/>
            <person name="Carlson H.K."/>
            <person name="Coates J.D."/>
        </authorList>
    </citation>
    <scope>NUCLEOTIDE SEQUENCE [LARGE SCALE GENOMIC DNA]</scope>
    <source>
        <strain evidence="14 15">SFB-3</strain>
    </source>
</reference>
<dbReference type="PANTHER" id="PTHR30580">
    <property type="entry name" value="PRIMOSOMAL PROTEIN N"/>
    <property type="match status" value="1"/>
</dbReference>
<evidence type="ECO:0000256" key="7">
    <source>
        <dbReference type="ARBA" id="ARBA00022833"/>
    </source>
</evidence>
<dbReference type="InterPro" id="IPR042115">
    <property type="entry name" value="PriA_3primeBD_sf"/>
</dbReference>
<dbReference type="GO" id="GO:0006302">
    <property type="term" value="P:double-strand break repair"/>
    <property type="evidence" value="ECO:0007669"/>
    <property type="project" value="InterPro"/>
</dbReference>
<feature type="binding site" evidence="12">
    <location>
        <position position="469"/>
    </location>
    <ligand>
        <name>Zn(2+)</name>
        <dbReference type="ChEBI" id="CHEBI:29105"/>
        <label>1</label>
    </ligand>
</feature>
<evidence type="ECO:0000256" key="11">
    <source>
        <dbReference type="ARBA" id="ARBA00048988"/>
    </source>
</evidence>
<comment type="subunit">
    <text evidence="12">Component of the replication restart primosome.</text>
</comment>
<dbReference type="CDD" id="cd17929">
    <property type="entry name" value="DEXHc_priA"/>
    <property type="match status" value="1"/>
</dbReference>
<evidence type="ECO:0000256" key="4">
    <source>
        <dbReference type="ARBA" id="ARBA00022741"/>
    </source>
</evidence>
<evidence type="ECO:0000313" key="15">
    <source>
        <dbReference type="Proteomes" id="UP000319502"/>
    </source>
</evidence>
<dbReference type="GO" id="GO:1990077">
    <property type="term" value="C:primosome complex"/>
    <property type="evidence" value="ECO:0007669"/>
    <property type="project" value="UniProtKB-UniRule"/>
</dbReference>
<comment type="caution">
    <text evidence="14">The sequence shown here is derived from an EMBL/GenBank/DDBJ whole genome shotgun (WGS) entry which is preliminary data.</text>
</comment>
<dbReference type="InterPro" id="IPR014001">
    <property type="entry name" value="Helicase_ATP-bd"/>
</dbReference>
<dbReference type="GO" id="GO:0008270">
    <property type="term" value="F:zinc ion binding"/>
    <property type="evidence" value="ECO:0007669"/>
    <property type="project" value="UniProtKB-UniRule"/>
</dbReference>
<feature type="binding site" evidence="12">
    <location>
        <position position="472"/>
    </location>
    <ligand>
        <name>Zn(2+)</name>
        <dbReference type="ChEBI" id="CHEBI:29105"/>
        <label>1</label>
    </ligand>
</feature>
<dbReference type="GO" id="GO:0043138">
    <property type="term" value="F:3'-5' DNA helicase activity"/>
    <property type="evidence" value="ECO:0007669"/>
    <property type="project" value="UniProtKB-EC"/>
</dbReference>
<dbReference type="InterPro" id="IPR027417">
    <property type="entry name" value="P-loop_NTPase"/>
</dbReference>
<feature type="binding site" evidence="12">
    <location>
        <position position="429"/>
    </location>
    <ligand>
        <name>Zn(2+)</name>
        <dbReference type="ChEBI" id="CHEBI:29105"/>
        <label>1</label>
    </ligand>
</feature>
<dbReference type="SUPFAM" id="SSF52540">
    <property type="entry name" value="P-loop containing nucleoside triphosphate hydrolases"/>
    <property type="match status" value="2"/>
</dbReference>
<dbReference type="PROSITE" id="PS51192">
    <property type="entry name" value="HELICASE_ATP_BIND_1"/>
    <property type="match status" value="1"/>
</dbReference>
<keyword evidence="5 12" id="KW-0378">Hydrolase</keyword>
<evidence type="ECO:0000256" key="3">
    <source>
        <dbReference type="ARBA" id="ARBA00022723"/>
    </source>
</evidence>
<dbReference type="HAMAP" id="MF_00983">
    <property type="entry name" value="PriA"/>
    <property type="match status" value="1"/>
</dbReference>
<dbReference type="Pfam" id="PF17764">
    <property type="entry name" value="PriA_3primeBD"/>
    <property type="match status" value="1"/>
</dbReference>
<dbReference type="InterPro" id="IPR001650">
    <property type="entry name" value="Helicase_C-like"/>
</dbReference>
<dbReference type="Gene3D" id="3.40.50.300">
    <property type="entry name" value="P-loop containing nucleotide triphosphate hydrolases"/>
    <property type="match status" value="2"/>
</dbReference>
<evidence type="ECO:0000256" key="10">
    <source>
        <dbReference type="ARBA" id="ARBA00023235"/>
    </source>
</evidence>
<keyword evidence="6 12" id="KW-0347">Helicase</keyword>
<dbReference type="GO" id="GO:0016887">
    <property type="term" value="F:ATP hydrolysis activity"/>
    <property type="evidence" value="ECO:0007669"/>
    <property type="project" value="RHEA"/>
</dbReference>
<comment type="catalytic activity">
    <reaction evidence="11 12">
        <text>ATP + H2O = ADP + phosphate + H(+)</text>
        <dbReference type="Rhea" id="RHEA:13065"/>
        <dbReference type="ChEBI" id="CHEBI:15377"/>
        <dbReference type="ChEBI" id="CHEBI:15378"/>
        <dbReference type="ChEBI" id="CHEBI:30616"/>
        <dbReference type="ChEBI" id="CHEBI:43474"/>
        <dbReference type="ChEBI" id="CHEBI:456216"/>
        <dbReference type="EC" id="5.6.2.4"/>
    </reaction>
</comment>
<evidence type="ECO:0000256" key="12">
    <source>
        <dbReference type="HAMAP-Rule" id="MF_00983"/>
    </source>
</evidence>
<feature type="binding site" evidence="12">
    <location>
        <position position="432"/>
    </location>
    <ligand>
        <name>Zn(2+)</name>
        <dbReference type="ChEBI" id="CHEBI:29105"/>
        <label>1</label>
    </ligand>
</feature>
<dbReference type="EC" id="5.6.2.4" evidence="12"/>
<proteinExistence type="inferred from homology"/>
<dbReference type="Pfam" id="PF18319">
    <property type="entry name" value="Zn_ribbon_PriA"/>
    <property type="match status" value="1"/>
</dbReference>
<feature type="binding site" evidence="12">
    <location>
        <position position="441"/>
    </location>
    <ligand>
        <name>Zn(2+)</name>
        <dbReference type="ChEBI" id="CHEBI:29105"/>
        <label>2</label>
    </ligand>
</feature>
<dbReference type="NCBIfam" id="TIGR00595">
    <property type="entry name" value="priA"/>
    <property type="match status" value="1"/>
</dbReference>
<dbReference type="Pfam" id="PF18074">
    <property type="entry name" value="PriA_C"/>
    <property type="match status" value="1"/>
</dbReference>
<name>A0A557R1D7_9RHOO</name>
<evidence type="ECO:0000256" key="6">
    <source>
        <dbReference type="ARBA" id="ARBA00022806"/>
    </source>
</evidence>
<comment type="catalytic activity">
    <reaction evidence="12">
        <text>Couples ATP hydrolysis with the unwinding of duplex DNA by translocating in the 3'-5' direction.</text>
        <dbReference type="EC" id="5.6.2.4"/>
    </reaction>
</comment>
<feature type="binding site" evidence="12">
    <location>
        <position position="456"/>
    </location>
    <ligand>
        <name>Zn(2+)</name>
        <dbReference type="ChEBI" id="CHEBI:29105"/>
        <label>2</label>
    </ligand>
</feature>
<keyword evidence="4 12" id="KW-0547">Nucleotide-binding</keyword>
<dbReference type="Gene3D" id="3.40.1440.60">
    <property type="entry name" value="PriA, 3(prime) DNA-binding domain"/>
    <property type="match status" value="1"/>
</dbReference>
<keyword evidence="2 12" id="KW-0235">DNA replication</keyword>
<dbReference type="Pfam" id="PF00270">
    <property type="entry name" value="DEAD"/>
    <property type="match status" value="1"/>
</dbReference>
<keyword evidence="8 12" id="KW-0067">ATP-binding</keyword>
<dbReference type="CDD" id="cd18804">
    <property type="entry name" value="SF2_C_priA"/>
    <property type="match status" value="1"/>
</dbReference>
<evidence type="ECO:0000259" key="13">
    <source>
        <dbReference type="PROSITE" id="PS51192"/>
    </source>
</evidence>
<feature type="binding site" evidence="12">
    <location>
        <position position="438"/>
    </location>
    <ligand>
        <name>Zn(2+)</name>
        <dbReference type="ChEBI" id="CHEBI:29105"/>
        <label>2</label>
    </ligand>
</feature>
<dbReference type="FunFam" id="3.40.50.300:FF:000489">
    <property type="entry name" value="Primosome assembly protein PriA"/>
    <property type="match status" value="1"/>
</dbReference>
<dbReference type="GO" id="GO:0006269">
    <property type="term" value="P:DNA replication, synthesis of primer"/>
    <property type="evidence" value="ECO:0007669"/>
    <property type="project" value="UniProtKB-KW"/>
</dbReference>
<evidence type="ECO:0000256" key="5">
    <source>
        <dbReference type="ARBA" id="ARBA00022801"/>
    </source>
</evidence>
<evidence type="ECO:0000256" key="8">
    <source>
        <dbReference type="ARBA" id="ARBA00022840"/>
    </source>
</evidence>
<dbReference type="AlphaFoldDB" id="A0A557R1D7"/>
<dbReference type="InterPro" id="IPR040498">
    <property type="entry name" value="PriA_CRR"/>
</dbReference>
<dbReference type="InterPro" id="IPR005259">
    <property type="entry name" value="PriA"/>
</dbReference>
<gene>
    <name evidence="12" type="primary">priA</name>
    <name evidence="14" type="ORF">FHP91_04695</name>
</gene>